<dbReference type="GO" id="GO:0005737">
    <property type="term" value="C:cytoplasm"/>
    <property type="evidence" value="ECO:0007669"/>
    <property type="project" value="TreeGrafter"/>
</dbReference>
<dbReference type="GO" id="GO:0036064">
    <property type="term" value="C:ciliary basal body"/>
    <property type="evidence" value="ECO:0007669"/>
    <property type="project" value="TreeGrafter"/>
</dbReference>
<dbReference type="InterPro" id="IPR024977">
    <property type="entry name" value="Apc4-like_WD40_dom"/>
</dbReference>
<dbReference type="InterPro" id="IPR001680">
    <property type="entry name" value="WD40_rpt"/>
</dbReference>
<sequence length="615" mass="70428">MNGDVAMLCAISKQGISFWQLNTFDWQIQQCPIQKVEQHWFLASDDWRKQSQFNKAIQQSAWGQEIPSRLACVTLQHELYVVDVAKGHIIWPIRKVQAYDITSLCFLQHDELLCIGTKNGQLKIFQLAGEKQLRTLTFSNPIIRMAASKDDFLAVQLDEHRIAIVSQEDEEMVDRTLEPFDFGVTNLSFSPLNHSLLAVAGDDGSLTVVNVKSTERFVNIQFSSAHLSPVSLIAFSPTNSCLLCSVGLDKRLCFFDIEKKKKRIRTFSLNDFCECLQFMNSGSHLIISFQQGRLSLFDLRGGIEERSSIATSQVIQSIVTLDKALFERGILRNEKDNIRISSTSTLCKSEMVDEEKENVDYVSNRIDDNQHSFQSHRTIEGDSGWTDKLLLDDSLLYNESRQLGSLENGKSLECSRNHLSESMIAIHSGSTSTQKREEQHFQRRELEEEADSEYLPTKGNFSRPFSTSWDETPILAASSSQQQVDEKVGQIADRTRNEIRNSASYLNPFQCLLQDSPSLSYQPRCEQLENQSKDLATRNIYSGLLESIEDIQYANNREIKQHIQNLHIDVIRNFEEQQNRIQDLEQLLQKLMKQIELLEHRAQQDRILFPSSLTK</sequence>
<organism evidence="3 4">
    <name type="scientific">Galdieria partita</name>
    <dbReference type="NCBI Taxonomy" id="83374"/>
    <lineage>
        <taxon>Eukaryota</taxon>
        <taxon>Rhodophyta</taxon>
        <taxon>Bangiophyceae</taxon>
        <taxon>Galdieriales</taxon>
        <taxon>Galdieriaceae</taxon>
        <taxon>Galdieria</taxon>
    </lineage>
</organism>
<name>A0A9C7Q2S4_9RHOD</name>
<dbReference type="PANTHER" id="PTHR44414">
    <property type="entry name" value="PROTEIN NEDD1"/>
    <property type="match status" value="1"/>
</dbReference>
<feature type="domain" description="Anaphase-promoting complex subunit 4-like WD40" evidence="2">
    <location>
        <begin position="70"/>
        <end position="143"/>
    </location>
</feature>
<gene>
    <name evidence="3" type="ORF">GpartN1_g7075.t1</name>
</gene>
<dbReference type="AlphaFoldDB" id="A0A9C7Q2S4"/>
<protein>
    <recommendedName>
        <fullName evidence="2">Anaphase-promoting complex subunit 4-like WD40 domain-containing protein</fullName>
    </recommendedName>
</protein>
<dbReference type="SUPFAM" id="SSF50978">
    <property type="entry name" value="WD40 repeat-like"/>
    <property type="match status" value="1"/>
</dbReference>
<dbReference type="GO" id="GO:0043015">
    <property type="term" value="F:gamma-tubulin binding"/>
    <property type="evidence" value="ECO:0007669"/>
    <property type="project" value="TreeGrafter"/>
</dbReference>
<reference evidence="3" key="2">
    <citation type="submission" date="2022-01" db="EMBL/GenBank/DDBJ databases">
        <authorList>
            <person name="Hirooka S."/>
            <person name="Miyagishima S.Y."/>
        </authorList>
    </citation>
    <scope>NUCLEOTIDE SEQUENCE</scope>
    <source>
        <strain evidence="3">NBRC 102759</strain>
    </source>
</reference>
<dbReference type="Pfam" id="PF12894">
    <property type="entry name" value="ANAPC4_WD40"/>
    <property type="match status" value="1"/>
</dbReference>
<dbReference type="GO" id="GO:0005814">
    <property type="term" value="C:centriole"/>
    <property type="evidence" value="ECO:0007669"/>
    <property type="project" value="TreeGrafter"/>
</dbReference>
<dbReference type="GO" id="GO:0000278">
    <property type="term" value="P:mitotic cell cycle"/>
    <property type="evidence" value="ECO:0007669"/>
    <property type="project" value="TreeGrafter"/>
</dbReference>
<keyword evidence="4" id="KW-1185">Reference proteome</keyword>
<keyword evidence="1" id="KW-0175">Coiled coil</keyword>
<reference evidence="3" key="1">
    <citation type="journal article" date="2022" name="Proc. Natl. Acad. Sci. U.S.A.">
        <title>Life cycle and functional genomics of the unicellular red alga Galdieria for elucidating algal and plant evolution and industrial use.</title>
        <authorList>
            <person name="Hirooka S."/>
            <person name="Itabashi T."/>
            <person name="Ichinose T.M."/>
            <person name="Onuma R."/>
            <person name="Fujiwara T."/>
            <person name="Yamashita S."/>
            <person name="Jong L.W."/>
            <person name="Tomita R."/>
            <person name="Iwane A.H."/>
            <person name="Miyagishima S.Y."/>
        </authorList>
    </citation>
    <scope>NUCLEOTIDE SEQUENCE</scope>
    <source>
        <strain evidence="3">NBRC 102759</strain>
    </source>
</reference>
<dbReference type="SMART" id="SM00320">
    <property type="entry name" value="WD40"/>
    <property type="match status" value="4"/>
</dbReference>
<dbReference type="EMBL" id="BQMJ01000067">
    <property type="protein sequence ID" value="GJQ15284.1"/>
    <property type="molecule type" value="Genomic_DNA"/>
</dbReference>
<dbReference type="InterPro" id="IPR015943">
    <property type="entry name" value="WD40/YVTN_repeat-like_dom_sf"/>
</dbReference>
<dbReference type="GO" id="GO:0000922">
    <property type="term" value="C:spindle pole"/>
    <property type="evidence" value="ECO:0007669"/>
    <property type="project" value="TreeGrafter"/>
</dbReference>
<accession>A0A9C7Q2S4</accession>
<comment type="caution">
    <text evidence="3">The sequence shown here is derived from an EMBL/GenBank/DDBJ whole genome shotgun (WGS) entry which is preliminary data.</text>
</comment>
<dbReference type="GO" id="GO:0007020">
    <property type="term" value="P:microtubule nucleation"/>
    <property type="evidence" value="ECO:0007669"/>
    <property type="project" value="TreeGrafter"/>
</dbReference>
<dbReference type="Gene3D" id="2.130.10.10">
    <property type="entry name" value="YVTN repeat-like/Quinoprotein amine dehydrogenase"/>
    <property type="match status" value="2"/>
</dbReference>
<dbReference type="OrthoDB" id="1602884at2759"/>
<evidence type="ECO:0000313" key="3">
    <source>
        <dbReference type="EMBL" id="GJQ15284.1"/>
    </source>
</evidence>
<evidence type="ECO:0000256" key="1">
    <source>
        <dbReference type="SAM" id="Coils"/>
    </source>
</evidence>
<dbReference type="PANTHER" id="PTHR44414:SF1">
    <property type="entry name" value="PROTEIN NEDD1"/>
    <property type="match status" value="1"/>
</dbReference>
<dbReference type="InterPro" id="IPR052818">
    <property type="entry name" value="NEDD1_Spindle_Assembly"/>
</dbReference>
<dbReference type="Proteomes" id="UP001061958">
    <property type="component" value="Unassembled WGS sequence"/>
</dbReference>
<dbReference type="GO" id="GO:0005813">
    <property type="term" value="C:centrosome"/>
    <property type="evidence" value="ECO:0007669"/>
    <property type="project" value="TreeGrafter"/>
</dbReference>
<evidence type="ECO:0000313" key="4">
    <source>
        <dbReference type="Proteomes" id="UP001061958"/>
    </source>
</evidence>
<dbReference type="Pfam" id="PF00400">
    <property type="entry name" value="WD40"/>
    <property type="match status" value="1"/>
</dbReference>
<feature type="coiled-coil region" evidence="1">
    <location>
        <begin position="567"/>
        <end position="608"/>
    </location>
</feature>
<dbReference type="InterPro" id="IPR036322">
    <property type="entry name" value="WD40_repeat_dom_sf"/>
</dbReference>
<proteinExistence type="predicted"/>
<evidence type="ECO:0000259" key="2">
    <source>
        <dbReference type="Pfam" id="PF12894"/>
    </source>
</evidence>